<evidence type="ECO:0000256" key="1">
    <source>
        <dbReference type="ARBA" id="ARBA00004651"/>
    </source>
</evidence>
<name>A0A1H1LA77_9FLAO</name>
<feature type="transmembrane region" description="Helical" evidence="6">
    <location>
        <begin position="36"/>
        <end position="56"/>
    </location>
</feature>
<dbReference type="Proteomes" id="UP000198858">
    <property type="component" value="Chromosome I"/>
</dbReference>
<evidence type="ECO:0000256" key="4">
    <source>
        <dbReference type="ARBA" id="ARBA00022989"/>
    </source>
</evidence>
<dbReference type="InterPro" id="IPR027379">
    <property type="entry name" value="CLS_N"/>
</dbReference>
<comment type="subcellular location">
    <subcellularLocation>
        <location evidence="1">Cell membrane</location>
        <topology evidence="1">Multi-pass membrane protein</topology>
    </subcellularLocation>
</comment>
<organism evidence="8 9">
    <name type="scientific">Christiangramia echinicola</name>
    <dbReference type="NCBI Taxonomy" id="279359"/>
    <lineage>
        <taxon>Bacteria</taxon>
        <taxon>Pseudomonadati</taxon>
        <taxon>Bacteroidota</taxon>
        <taxon>Flavobacteriia</taxon>
        <taxon>Flavobacteriales</taxon>
        <taxon>Flavobacteriaceae</taxon>
        <taxon>Christiangramia</taxon>
    </lineage>
</organism>
<evidence type="ECO:0000313" key="9">
    <source>
        <dbReference type="Proteomes" id="UP000198858"/>
    </source>
</evidence>
<dbReference type="STRING" id="1250231.SAMN04488552_0651"/>
<proteinExistence type="predicted"/>
<feature type="domain" description="Cardiolipin synthase N-terminal" evidence="7">
    <location>
        <begin position="15"/>
        <end position="54"/>
    </location>
</feature>
<evidence type="ECO:0000256" key="2">
    <source>
        <dbReference type="ARBA" id="ARBA00022475"/>
    </source>
</evidence>
<evidence type="ECO:0000313" key="8">
    <source>
        <dbReference type="EMBL" id="SDR71260.1"/>
    </source>
</evidence>
<dbReference type="GO" id="GO:0005886">
    <property type="term" value="C:plasma membrane"/>
    <property type="evidence" value="ECO:0007669"/>
    <property type="project" value="UniProtKB-SubCell"/>
</dbReference>
<dbReference type="AlphaFoldDB" id="A0A1H1LA77"/>
<gene>
    <name evidence="8" type="ORF">SAMN04488552_0651</name>
</gene>
<sequence>MTEILIILLFTLTIILWIWALIDIYKSHFKNGIFKIIWFIAVIIFPILGSMIYFQFKNKMTSRQRRKFEPNFRNQ</sequence>
<evidence type="ECO:0000256" key="3">
    <source>
        <dbReference type="ARBA" id="ARBA00022692"/>
    </source>
</evidence>
<reference evidence="8 9" key="1">
    <citation type="submission" date="2016-10" db="EMBL/GenBank/DDBJ databases">
        <authorList>
            <person name="Varghese N."/>
            <person name="Submissions S."/>
        </authorList>
    </citation>
    <scope>NUCLEOTIDE SEQUENCE [LARGE SCALE GENOMIC DNA]</scope>
    <source>
        <strain evidence="8 9">Mar_2010_102</strain>
    </source>
</reference>
<dbReference type="RefSeq" id="WP_157717357.1">
    <property type="nucleotide sequence ID" value="NZ_LT629745.1"/>
</dbReference>
<keyword evidence="9" id="KW-1185">Reference proteome</keyword>
<evidence type="ECO:0000259" key="7">
    <source>
        <dbReference type="Pfam" id="PF13396"/>
    </source>
</evidence>
<keyword evidence="5 6" id="KW-0472">Membrane</keyword>
<dbReference type="Pfam" id="PF13396">
    <property type="entry name" value="PLDc_N"/>
    <property type="match status" value="1"/>
</dbReference>
<evidence type="ECO:0000256" key="5">
    <source>
        <dbReference type="ARBA" id="ARBA00023136"/>
    </source>
</evidence>
<accession>A0A1H1LA77</accession>
<keyword evidence="4 6" id="KW-1133">Transmembrane helix</keyword>
<evidence type="ECO:0000256" key="6">
    <source>
        <dbReference type="SAM" id="Phobius"/>
    </source>
</evidence>
<keyword evidence="2" id="KW-1003">Cell membrane</keyword>
<dbReference type="EMBL" id="LT629745">
    <property type="protein sequence ID" value="SDR71260.1"/>
    <property type="molecule type" value="Genomic_DNA"/>
</dbReference>
<protein>
    <submittedName>
        <fullName evidence="8">Phospholipase_D-nuclease N-terminal</fullName>
    </submittedName>
</protein>
<keyword evidence="3 6" id="KW-0812">Transmembrane</keyword>